<dbReference type="InterPro" id="IPR044055">
    <property type="entry name" value="RibLong"/>
</dbReference>
<sequence length="473" mass="49982">MFRSRKPLIRKHQRTWFATSTALGLVVALGQVVGVDTQVAHATPAVAQQASPATSAPTVGTIAERAEITYPDITVPKDGQVLVRPTVVGNVDDFSIVTLEGTHAIIAESSGALGELSIEGKAVGTQRSTITIYFTDNSTKQVTLNITVIEPRQSNADTYQPRYMPRVLGAGIVVDGYAPHGAPQGTKFSSDNLPEWVSLDTDSGALRLAPPQDVQRGDHTLNIKVTYPDTTSETIQATITIVTPQAEGANPTWLSSRTLAPGESRSIESTVALPEGARISTVTPKGFSATLSSAKVLNLTAPKNAEPGSAHTVVLGIDYADGSTETYSLPVLITPTFTRSAANPKQWSTPARAGVRWEKPAGTPNWWTLTTEGVLELSEDAPNGTHQLPLVGHYLSTRAETTVRITVAKPGSSTPQDPGNGADERTPEDSSSAGASGWKVWLPIVLSVSAALIGAILAVLADKNSPVRAFFTR</sequence>
<keyword evidence="2" id="KW-0812">Transmembrane</keyword>
<evidence type="ECO:0000259" key="3">
    <source>
        <dbReference type="Pfam" id="PF18957"/>
    </source>
</evidence>
<accession>A0ABU2B5R1</accession>
<reference evidence="4 5" key="1">
    <citation type="submission" date="2023-07" db="EMBL/GenBank/DDBJ databases">
        <title>Sequencing the genomes of 1000 actinobacteria strains.</title>
        <authorList>
            <person name="Klenk H.-P."/>
        </authorList>
    </citation>
    <scope>NUCLEOTIDE SEQUENCE [LARGE SCALE GENOMIC DNA]</scope>
    <source>
        <strain evidence="4 5">DSM 44508</strain>
    </source>
</reference>
<feature type="region of interest" description="Disordered" evidence="1">
    <location>
        <begin position="407"/>
        <end position="435"/>
    </location>
</feature>
<dbReference type="RefSeq" id="WP_277105410.1">
    <property type="nucleotide sequence ID" value="NZ_BAAAJS010000011.1"/>
</dbReference>
<name>A0ABU2B5R1_9CORY</name>
<dbReference type="SUPFAM" id="SSF49313">
    <property type="entry name" value="Cadherin-like"/>
    <property type="match status" value="1"/>
</dbReference>
<organism evidence="4 5">
    <name type="scientific">Corynebacterium felinum</name>
    <dbReference type="NCBI Taxonomy" id="131318"/>
    <lineage>
        <taxon>Bacteria</taxon>
        <taxon>Bacillati</taxon>
        <taxon>Actinomycetota</taxon>
        <taxon>Actinomycetes</taxon>
        <taxon>Mycobacteriales</taxon>
        <taxon>Corynebacteriaceae</taxon>
        <taxon>Corynebacterium</taxon>
    </lineage>
</organism>
<dbReference type="Gene3D" id="2.60.40.10">
    <property type="entry name" value="Immunoglobulins"/>
    <property type="match status" value="1"/>
</dbReference>
<protein>
    <recommendedName>
        <fullName evidence="3">Long Rib domain-containing protein</fullName>
    </recommendedName>
</protein>
<evidence type="ECO:0000256" key="2">
    <source>
        <dbReference type="SAM" id="Phobius"/>
    </source>
</evidence>
<proteinExistence type="predicted"/>
<gene>
    <name evidence="4" type="ORF">J2S37_000490</name>
</gene>
<evidence type="ECO:0000256" key="1">
    <source>
        <dbReference type="SAM" id="MobiDB-lite"/>
    </source>
</evidence>
<comment type="caution">
    <text evidence="4">The sequence shown here is derived from an EMBL/GenBank/DDBJ whole genome shotgun (WGS) entry which is preliminary data.</text>
</comment>
<dbReference type="InterPro" id="IPR013783">
    <property type="entry name" value="Ig-like_fold"/>
</dbReference>
<feature type="transmembrane region" description="Helical" evidence="2">
    <location>
        <begin position="440"/>
        <end position="461"/>
    </location>
</feature>
<feature type="domain" description="Long Rib" evidence="3">
    <location>
        <begin position="156"/>
        <end position="241"/>
    </location>
</feature>
<keyword evidence="2" id="KW-0472">Membrane</keyword>
<dbReference type="Pfam" id="PF18957">
    <property type="entry name" value="RibLong"/>
    <property type="match status" value="1"/>
</dbReference>
<keyword evidence="2" id="KW-1133">Transmembrane helix</keyword>
<evidence type="ECO:0000313" key="4">
    <source>
        <dbReference type="EMBL" id="MDR7353952.1"/>
    </source>
</evidence>
<dbReference type="Proteomes" id="UP001183619">
    <property type="component" value="Unassembled WGS sequence"/>
</dbReference>
<evidence type="ECO:0000313" key="5">
    <source>
        <dbReference type="Proteomes" id="UP001183619"/>
    </source>
</evidence>
<dbReference type="NCBIfam" id="NF038186">
    <property type="entry name" value="YPDG_rpt"/>
    <property type="match status" value="1"/>
</dbReference>
<dbReference type="EMBL" id="JAVDYF010000001">
    <property type="protein sequence ID" value="MDR7353952.1"/>
    <property type="molecule type" value="Genomic_DNA"/>
</dbReference>
<dbReference type="InterPro" id="IPR015919">
    <property type="entry name" value="Cadherin-like_sf"/>
</dbReference>
<keyword evidence="5" id="KW-1185">Reference proteome</keyword>